<keyword evidence="3" id="KW-1185">Reference proteome</keyword>
<comment type="caution">
    <text evidence="2">The sequence shown here is derived from an EMBL/GenBank/DDBJ whole genome shotgun (WGS) entry which is preliminary data.</text>
</comment>
<reference evidence="2 3" key="1">
    <citation type="submission" date="2022-09" db="EMBL/GenBank/DDBJ databases">
        <authorList>
            <person name="Palmer J.M."/>
        </authorList>
    </citation>
    <scope>NUCLEOTIDE SEQUENCE [LARGE SCALE GENOMIC DNA]</scope>
    <source>
        <strain evidence="2 3">DSM 7382</strain>
    </source>
</reference>
<feature type="region of interest" description="Disordered" evidence="1">
    <location>
        <begin position="114"/>
        <end position="137"/>
    </location>
</feature>
<dbReference type="AlphaFoldDB" id="A0AAW0GBF8"/>
<name>A0AAW0GBF8_9APHY</name>
<organism evidence="2 3">
    <name type="scientific">Cerrena zonata</name>
    <dbReference type="NCBI Taxonomy" id="2478898"/>
    <lineage>
        <taxon>Eukaryota</taxon>
        <taxon>Fungi</taxon>
        <taxon>Dikarya</taxon>
        <taxon>Basidiomycota</taxon>
        <taxon>Agaricomycotina</taxon>
        <taxon>Agaricomycetes</taxon>
        <taxon>Polyporales</taxon>
        <taxon>Cerrenaceae</taxon>
        <taxon>Cerrena</taxon>
    </lineage>
</organism>
<proteinExistence type="predicted"/>
<accession>A0AAW0GBF8</accession>
<evidence type="ECO:0000256" key="1">
    <source>
        <dbReference type="SAM" id="MobiDB-lite"/>
    </source>
</evidence>
<sequence>MFNIVSVILDVMVNVTKINQNASYFVYIQNVINSILLSRFLLDLRSVYQTDAPALTSGPLISSVRFATTLAGNIGAALDDAWATGRAPEDGEDEEPEYSDYPFAVGLLQSNEMQEEDVAQDKAQSSDGNYDRSNAGATPILTEMLEIHSAV</sequence>
<gene>
    <name evidence="2" type="ORF">QCA50_009778</name>
</gene>
<dbReference type="EMBL" id="JASBNA010000014">
    <property type="protein sequence ID" value="KAK7687273.1"/>
    <property type="molecule type" value="Genomic_DNA"/>
</dbReference>
<evidence type="ECO:0000313" key="3">
    <source>
        <dbReference type="Proteomes" id="UP001385951"/>
    </source>
</evidence>
<dbReference type="Proteomes" id="UP001385951">
    <property type="component" value="Unassembled WGS sequence"/>
</dbReference>
<feature type="compositionally biased region" description="Polar residues" evidence="1">
    <location>
        <begin position="122"/>
        <end position="136"/>
    </location>
</feature>
<evidence type="ECO:0000313" key="2">
    <source>
        <dbReference type="EMBL" id="KAK7687273.1"/>
    </source>
</evidence>
<protein>
    <submittedName>
        <fullName evidence="2">Uncharacterized protein</fullName>
    </submittedName>
</protein>